<evidence type="ECO:0000313" key="1">
    <source>
        <dbReference type="EMBL" id="MPN50083.1"/>
    </source>
</evidence>
<proteinExistence type="predicted"/>
<name>A0A645IS99_9ZZZZ</name>
<dbReference type="EMBL" id="VSSQ01113920">
    <property type="protein sequence ID" value="MPN50083.1"/>
    <property type="molecule type" value="Genomic_DNA"/>
</dbReference>
<dbReference type="AlphaFoldDB" id="A0A645IS99"/>
<organism evidence="1">
    <name type="scientific">bioreactor metagenome</name>
    <dbReference type="NCBI Taxonomy" id="1076179"/>
    <lineage>
        <taxon>unclassified sequences</taxon>
        <taxon>metagenomes</taxon>
        <taxon>ecological metagenomes</taxon>
    </lineage>
</organism>
<accession>A0A645IS99</accession>
<sequence>MIAARGKRQQRLGQRVHGIVQQQRTQFLGQRRAARLARERHGAARAAERLGQRLDVRGLARTINALEGDEQTLAHCCPHDRFGPTRIVQPSLAL</sequence>
<reference evidence="1" key="1">
    <citation type="submission" date="2019-08" db="EMBL/GenBank/DDBJ databases">
        <authorList>
            <person name="Kucharzyk K."/>
            <person name="Murdoch R.W."/>
            <person name="Higgins S."/>
            <person name="Loffler F."/>
        </authorList>
    </citation>
    <scope>NUCLEOTIDE SEQUENCE</scope>
</reference>
<comment type="caution">
    <text evidence="1">The sequence shown here is derived from an EMBL/GenBank/DDBJ whole genome shotgun (WGS) entry which is preliminary data.</text>
</comment>
<gene>
    <name evidence="1" type="ORF">SDC9_197709</name>
</gene>
<protein>
    <submittedName>
        <fullName evidence="1">Uncharacterized protein</fullName>
    </submittedName>
</protein>